<keyword evidence="12 15" id="KW-0833">Ubl conjugation pathway</keyword>
<dbReference type="GO" id="GO:0043023">
    <property type="term" value="F:ribosomal large subunit binding"/>
    <property type="evidence" value="ECO:0007669"/>
    <property type="project" value="TreeGrafter"/>
</dbReference>
<evidence type="ECO:0000256" key="10">
    <source>
        <dbReference type="ARBA" id="ARBA00022737"/>
    </source>
</evidence>
<dbReference type="EMBL" id="AUPL01006934">
    <property type="protein sequence ID" value="ESL05419.1"/>
    <property type="molecule type" value="Genomic_DNA"/>
</dbReference>
<evidence type="ECO:0000256" key="7">
    <source>
        <dbReference type="ARBA" id="ARBA00022490"/>
    </source>
</evidence>
<evidence type="ECO:0000256" key="6">
    <source>
        <dbReference type="ARBA" id="ARBA00017157"/>
    </source>
</evidence>
<dbReference type="UniPathway" id="UPA00143"/>
<comment type="subcellular location">
    <subcellularLocation>
        <location evidence="2">Cytoplasm</location>
        <location evidence="2">Cytosol</location>
    </subcellularLocation>
</comment>
<dbReference type="InterPro" id="IPR054478">
    <property type="entry name" value="LTN1_UBC"/>
</dbReference>
<dbReference type="GO" id="GO:0072344">
    <property type="term" value="P:rescue of stalled ribosome"/>
    <property type="evidence" value="ECO:0007669"/>
    <property type="project" value="UniProtKB-UniRule"/>
</dbReference>
<accession>A0A061ISK3</accession>
<evidence type="ECO:0000256" key="16">
    <source>
        <dbReference type="SAM" id="MobiDB-lite"/>
    </source>
</evidence>
<evidence type="ECO:0000256" key="2">
    <source>
        <dbReference type="ARBA" id="ARBA00004514"/>
    </source>
</evidence>
<keyword evidence="7" id="KW-0963">Cytoplasm</keyword>
<evidence type="ECO:0000256" key="5">
    <source>
        <dbReference type="ARBA" id="ARBA00012483"/>
    </source>
</evidence>
<dbReference type="EC" id="2.3.2.27" evidence="5 15"/>
<keyword evidence="10" id="KW-0677">Repeat</keyword>
<keyword evidence="19" id="KW-1185">Reference proteome</keyword>
<dbReference type="OrthoDB" id="6108at2759"/>
<keyword evidence="8 15" id="KW-0808">Transferase</keyword>
<sequence length="1715" mass="188605">MPPRPAKGRAAQSFVKARGAPDSLQSFLGGLSIPAQGSADGAAMIEVNLKLLQKTSEITLLKALSELNRLAALVAAEELIPYVPSTIESVLRHAEHQNASVRAGVFGLLLNIVQRGKLLQREVVRGLPSLAVVWVSRMNDMENSVRKESRAAFSAAITPEMLHGLAETIVEGLIATFQTVIEQSRGKPLQDDNLDRRSNTLYSSVCAMGYMMRQPVAARAKIIDFVESQSLQPILPTRNGNAEISLVAKTPVVCSASLSLLRDIVEARLMTPKLHRCVSSAIHNGLFNDEVVVMRRVWELLLLWCGDSTETAIDYFEDDFLQDVMCSFARCNDLQAAEVICPSIVPLLVPLTRDPRCADTAAEFGETLVQKLHRLCDVSLQEWRLVLSALMQLWELLCFRAAKRGDGHEQDGIKLFHHILTTLATVMETSAARARYLDATVSIVASSMKRAARHDESFCGCLLVLCGHPDAFSPVLPEDASDALRQGFDLLQAGILGAIVTLPGVSQEMEQLITKYLRDKVWEPLLVLLQACAPPTSDGGEGGAPFTPTREVRLEIAKGLVDAIRKDASIRKEKQLEERVAEASETPLNLLKKLLALVLIWNDAEIREQLQTLVVDASDEMWWVKDAILLDDMRDSERFLGLVLRACEDADFCTIKRCVEALGEVQTTLSKGAKEKLRRALQHSLDAILRLVSDEDGAAAGKAGDESQADSDTTRSNRSDATEDEASGDGSDEDATGEEEEDEDEVNRAGEVLQRLSLWCDLLYKGNRLPALLDFSGDDLILPTLFRIVATVSPRLHAEQYMSIKALRVALRDDKDSLLHAMARKKHYLGVQPFNALVEKVEGLLDSYEVGVEQLDMASLELFDDVMRDPSCGLAACGQLSRLVPFASSALLQGIVCSTELWVENQVLLRRTGAPTVDVPFAMLDRYCSLDVMDLSLLRCVRTAQLVHLLARSVPIETCDTVAVLLPLLRAARVQEVLSDPIRKLLVTKLLPRALLRVNSRDEVVALLDSDTEPHLLLCTLAAVIRDTAVCVGDAVLESARRIAGVVTEWMINSVLLKEGSAPVNERAVAAHRAFFATLDEAADVIGDSILSSIPARQASVVQEAMCMLPTLPPSTALLTMTMHRHLSTASVVVASTVQQVVTYAQRLRPLDGFEFLAELSSSRILDTAAYNELVHTMTHLLARCCRLRHMPPNGRLLSQAPNELPMSSQDLRRVVVSAVSALRGGILHGRRDDILRSSINLVLFDAVTECVVSLRQTKEEDVPLVTKLIAFTSNCLGDLVTSDVAVLRASEITVTKVASVMNFAYQWLCATPIAKLESIGIEAVASAICAVSLVSVLTLMRSGVVLLPIMRQITAKRLLRNIRQEFSTISPAKLKLFTRTTAIIMKTKKQKLALFPHLLAWCVTLSGAVQQDIAKERREEVLHLLDLLCSLLLTPVVPGNKRLDGTYLCSTTKTSGEHLGFETVALTRPNAAEPMKELAKGAAAVFALLLQSNTLSIVKSWLETIERKLQDLFYVFVEEHVSPMLIQESLLTVLGRSPTGEPTFDVNENYNVTVSMPKKLITLRYTMEDASVMVQIEIPAAFPLKPPMVTFESGKGCGVSTEKWRAWMLKMTILLFGGSANVWECVTVFGKNMDAHFSGQEPCPICFAVVSAMDHRLPDMQCAVCRNAALHSYCLYAWWANSGQTVCPLCRSPWSQARSYRTGYYFSSYLPPLC</sequence>
<dbReference type="SUPFAM" id="SSF57850">
    <property type="entry name" value="RING/U-box"/>
    <property type="match status" value="1"/>
</dbReference>
<dbReference type="GO" id="GO:1990116">
    <property type="term" value="P:ribosome-associated ubiquitin-dependent protein catabolic process"/>
    <property type="evidence" value="ECO:0007669"/>
    <property type="project" value="UniProtKB-UniRule"/>
</dbReference>
<evidence type="ECO:0000256" key="8">
    <source>
        <dbReference type="ARBA" id="ARBA00022679"/>
    </source>
</evidence>
<proteinExistence type="inferred from homology"/>
<comment type="catalytic activity">
    <reaction evidence="1 15">
        <text>S-ubiquitinyl-[E2 ubiquitin-conjugating enzyme]-L-cysteine + [acceptor protein]-L-lysine = [E2 ubiquitin-conjugating enzyme]-L-cysteine + N(6)-ubiquitinyl-[acceptor protein]-L-lysine.</text>
        <dbReference type="EC" id="2.3.2.27"/>
    </reaction>
</comment>
<evidence type="ECO:0000256" key="3">
    <source>
        <dbReference type="ARBA" id="ARBA00004906"/>
    </source>
</evidence>
<dbReference type="Proteomes" id="UP000031737">
    <property type="component" value="Unassembled WGS sequence"/>
</dbReference>
<evidence type="ECO:0000256" key="13">
    <source>
        <dbReference type="ARBA" id="ARBA00022833"/>
    </source>
</evidence>
<evidence type="ECO:0000313" key="18">
    <source>
        <dbReference type="EMBL" id="ESL05419.1"/>
    </source>
</evidence>
<dbReference type="InterPro" id="IPR016024">
    <property type="entry name" value="ARM-type_fold"/>
</dbReference>
<gene>
    <name evidence="18" type="ORF">TRSC58_06934</name>
</gene>
<organism evidence="18 19">
    <name type="scientific">Trypanosoma rangeli SC58</name>
    <dbReference type="NCBI Taxonomy" id="429131"/>
    <lineage>
        <taxon>Eukaryota</taxon>
        <taxon>Discoba</taxon>
        <taxon>Euglenozoa</taxon>
        <taxon>Kinetoplastea</taxon>
        <taxon>Metakinetoplastina</taxon>
        <taxon>Trypanosomatida</taxon>
        <taxon>Trypanosomatidae</taxon>
        <taxon>Trypanosoma</taxon>
        <taxon>Herpetosoma</taxon>
    </lineage>
</organism>
<dbReference type="InterPro" id="IPR054476">
    <property type="entry name" value="Ltn1_N"/>
</dbReference>
<evidence type="ECO:0000259" key="17">
    <source>
        <dbReference type="PROSITE" id="PS50089"/>
    </source>
</evidence>
<reference evidence="18 19" key="1">
    <citation type="submission" date="2013-07" db="EMBL/GenBank/DDBJ databases">
        <authorList>
            <person name="Stoco P.H."/>
            <person name="Wagner G."/>
            <person name="Gerber A."/>
            <person name="Zaha A."/>
            <person name="Thompson C."/>
            <person name="Bartholomeu D.C."/>
            <person name="Luckemeyer D.D."/>
            <person name="Bahia D."/>
            <person name="Loreto E."/>
            <person name="Prestes E.B."/>
            <person name="Lima F.M."/>
            <person name="Rodrigues-Luiz G."/>
            <person name="Vallejo G.A."/>
            <person name="Filho J.F."/>
            <person name="Monteiro K.M."/>
            <person name="Tyler K.M."/>
            <person name="de Almeida L.G."/>
            <person name="Ortiz M.F."/>
            <person name="Siervo M.A."/>
            <person name="de Moraes M.H."/>
            <person name="Cunha O.L."/>
            <person name="Mendonca-Neto R."/>
            <person name="Silva R."/>
            <person name="Teixeira S.M."/>
            <person name="Murta S.M."/>
            <person name="Sincero T.C."/>
            <person name="Mendes T.A."/>
            <person name="Urmenyi T.P."/>
            <person name="Silva V.G."/>
            <person name="da Rocha W.D."/>
            <person name="Andersson B."/>
            <person name="Romanha A.J."/>
            <person name="Steindel M."/>
            <person name="de Vasconcelos A.T."/>
            <person name="Grisard E.C."/>
        </authorList>
    </citation>
    <scope>NUCLEOTIDE SEQUENCE [LARGE SCALE GENOMIC DNA]</scope>
    <source>
        <strain evidence="18 19">SC58</strain>
    </source>
</reference>
<dbReference type="GO" id="GO:0016567">
    <property type="term" value="P:protein ubiquitination"/>
    <property type="evidence" value="ECO:0007669"/>
    <property type="project" value="UniProtKB-UniPathway"/>
</dbReference>
<evidence type="ECO:0000256" key="11">
    <source>
        <dbReference type="ARBA" id="ARBA00022771"/>
    </source>
</evidence>
<dbReference type="Pfam" id="PF22958">
    <property type="entry name" value="Ltn1_1st"/>
    <property type="match status" value="1"/>
</dbReference>
<keyword evidence="13 15" id="KW-0862">Zinc</keyword>
<dbReference type="InterPro" id="IPR039804">
    <property type="entry name" value="RING-CH-C4HC3_LTN1"/>
</dbReference>
<keyword evidence="11 14" id="KW-0863">Zinc-finger</keyword>
<dbReference type="SUPFAM" id="SSF48371">
    <property type="entry name" value="ARM repeat"/>
    <property type="match status" value="1"/>
</dbReference>
<dbReference type="Gene3D" id="3.30.40.10">
    <property type="entry name" value="Zinc/RING finger domain, C3HC4 (zinc finger)"/>
    <property type="match status" value="1"/>
</dbReference>
<feature type="region of interest" description="Disordered" evidence="16">
    <location>
        <begin position="699"/>
        <end position="748"/>
    </location>
</feature>
<comment type="similarity">
    <text evidence="4 15">Belongs to the LTN1 family.</text>
</comment>
<dbReference type="InterPro" id="IPR001841">
    <property type="entry name" value="Znf_RING"/>
</dbReference>
<evidence type="ECO:0000256" key="9">
    <source>
        <dbReference type="ARBA" id="ARBA00022723"/>
    </source>
</evidence>
<dbReference type="VEuPathDB" id="TriTrypDB:TRSC58_06934"/>
<protein>
    <recommendedName>
        <fullName evidence="6 15">E3 ubiquitin-protein ligase listerin</fullName>
        <ecNumber evidence="5 15">2.3.2.27</ecNumber>
    </recommendedName>
    <alternativeName>
        <fullName evidence="15">RING-type E3 ubiquitin transferase listerin</fullName>
    </alternativeName>
</protein>
<dbReference type="GO" id="GO:0008270">
    <property type="term" value="F:zinc ion binding"/>
    <property type="evidence" value="ECO:0007669"/>
    <property type="project" value="UniProtKB-KW"/>
</dbReference>
<comment type="pathway">
    <text evidence="3 15">Protein modification; protein ubiquitination.</text>
</comment>
<keyword evidence="9 15" id="KW-0479">Metal-binding</keyword>
<dbReference type="GO" id="GO:1990112">
    <property type="term" value="C:RQC complex"/>
    <property type="evidence" value="ECO:0007669"/>
    <property type="project" value="UniProtKB-UniRule"/>
</dbReference>
<name>A0A061ISK3_TRYRA</name>
<dbReference type="CDD" id="cd16491">
    <property type="entry name" value="RING-CH-C4HC3_LTN1"/>
    <property type="match status" value="1"/>
</dbReference>
<evidence type="ECO:0000256" key="12">
    <source>
        <dbReference type="ARBA" id="ARBA00022786"/>
    </source>
</evidence>
<feature type="compositionally biased region" description="Acidic residues" evidence="16">
    <location>
        <begin position="722"/>
        <end position="745"/>
    </location>
</feature>
<dbReference type="Pfam" id="PF23009">
    <property type="entry name" value="UBC_like"/>
    <property type="match status" value="1"/>
</dbReference>
<dbReference type="PANTHER" id="PTHR12389:SF0">
    <property type="entry name" value="E3 UBIQUITIN-PROTEIN LIGASE LISTERIN"/>
    <property type="match status" value="1"/>
</dbReference>
<dbReference type="PANTHER" id="PTHR12389">
    <property type="entry name" value="ZINC FINGER PROTEIN 294"/>
    <property type="match status" value="1"/>
</dbReference>
<dbReference type="GO" id="GO:0061630">
    <property type="term" value="F:ubiquitin protein ligase activity"/>
    <property type="evidence" value="ECO:0007669"/>
    <property type="project" value="UniProtKB-UniRule"/>
</dbReference>
<evidence type="ECO:0000256" key="4">
    <source>
        <dbReference type="ARBA" id="ARBA00007997"/>
    </source>
</evidence>
<evidence type="ECO:0000256" key="15">
    <source>
        <dbReference type="RuleBase" id="RU367090"/>
    </source>
</evidence>
<feature type="domain" description="RING-type" evidence="17">
    <location>
        <begin position="1644"/>
        <end position="1692"/>
    </location>
</feature>
<dbReference type="InterPro" id="IPR013083">
    <property type="entry name" value="Znf_RING/FYVE/PHD"/>
</dbReference>
<evidence type="ECO:0000256" key="14">
    <source>
        <dbReference type="PROSITE-ProRule" id="PRU00175"/>
    </source>
</evidence>
<dbReference type="InterPro" id="IPR039795">
    <property type="entry name" value="LTN1/Rkr1"/>
</dbReference>
<comment type="caution">
    <text evidence="18">The sequence shown here is derived from an EMBL/GenBank/DDBJ whole genome shotgun (WGS) entry which is preliminary data.</text>
</comment>
<dbReference type="GO" id="GO:0005829">
    <property type="term" value="C:cytosol"/>
    <property type="evidence" value="ECO:0007669"/>
    <property type="project" value="UniProtKB-SubCell"/>
</dbReference>
<comment type="subunit">
    <text evidence="15">Component of the ribosome quality control complex (RQC).</text>
</comment>
<evidence type="ECO:0000256" key="1">
    <source>
        <dbReference type="ARBA" id="ARBA00000900"/>
    </source>
</evidence>
<comment type="function">
    <text evidence="15">E3 ubiquitin-protein ligase. Component of the ribosome quality control complex (RQC), a ribosome-associated complex that mediates ubiquitination and extraction of incompletely synthesized nascent chains for proteasomal degradation.</text>
</comment>
<evidence type="ECO:0000313" key="19">
    <source>
        <dbReference type="Proteomes" id="UP000031737"/>
    </source>
</evidence>
<dbReference type="PROSITE" id="PS50089">
    <property type="entry name" value="ZF_RING_2"/>
    <property type="match status" value="1"/>
</dbReference>
<feature type="compositionally biased region" description="Basic and acidic residues" evidence="16">
    <location>
        <begin position="712"/>
        <end position="721"/>
    </location>
</feature>